<gene>
    <name evidence="1" type="ORF">B0T16DRAFT_395923</name>
</gene>
<accession>A0AA39YM53</accession>
<evidence type="ECO:0008006" key="3">
    <source>
        <dbReference type="Google" id="ProtNLM"/>
    </source>
</evidence>
<dbReference type="EMBL" id="JAULSV010000001">
    <property type="protein sequence ID" value="KAK0654954.1"/>
    <property type="molecule type" value="Genomic_DNA"/>
</dbReference>
<organism evidence="1 2">
    <name type="scientific">Cercophora newfieldiana</name>
    <dbReference type="NCBI Taxonomy" id="92897"/>
    <lineage>
        <taxon>Eukaryota</taxon>
        <taxon>Fungi</taxon>
        <taxon>Dikarya</taxon>
        <taxon>Ascomycota</taxon>
        <taxon>Pezizomycotina</taxon>
        <taxon>Sordariomycetes</taxon>
        <taxon>Sordariomycetidae</taxon>
        <taxon>Sordariales</taxon>
        <taxon>Lasiosphaeriaceae</taxon>
        <taxon>Cercophora</taxon>
    </lineage>
</organism>
<evidence type="ECO:0000313" key="2">
    <source>
        <dbReference type="Proteomes" id="UP001174936"/>
    </source>
</evidence>
<keyword evidence="2" id="KW-1185">Reference proteome</keyword>
<name>A0AA39YM53_9PEZI</name>
<proteinExistence type="predicted"/>
<comment type="caution">
    <text evidence="1">The sequence shown here is derived from an EMBL/GenBank/DDBJ whole genome shotgun (WGS) entry which is preliminary data.</text>
</comment>
<sequence length="299" mass="33842">MADTNGKENIEREFAPQIRNALTKGNLVICAGAGVTLFGTADASGRIHQQSLTWLRLMRSGFNYIKEHLPSACNDSDNINRIQKARVTLDVPDRQYSEADEDSYLDTAETLADILKPYPTSLADWLTRQFQALHESVTHPEIHNILRRLHQAGAQLMTTTYDHLLEHHCGNPVFHPLGEWEHPSGIVLNSRAYYDAPADNNNIQAKNVLRDIFKGKTVLFVGCGPGTGDPNFGEMLRWLGSQNLNENEDDDVGPRHYMLLRHRDNYREVEGRLPLVKVRVETVDDIPRWLEGLLETGPR</sequence>
<protein>
    <recommendedName>
        <fullName evidence="3">SIR2-like domain-containing protein</fullName>
    </recommendedName>
</protein>
<dbReference type="AlphaFoldDB" id="A0AA39YM53"/>
<reference evidence="1" key="1">
    <citation type="submission" date="2023-06" db="EMBL/GenBank/DDBJ databases">
        <title>Genome-scale phylogeny and comparative genomics of the fungal order Sordariales.</title>
        <authorList>
            <consortium name="Lawrence Berkeley National Laboratory"/>
            <person name="Hensen N."/>
            <person name="Bonometti L."/>
            <person name="Westerberg I."/>
            <person name="Brannstrom I.O."/>
            <person name="Guillou S."/>
            <person name="Cros-Aarteil S."/>
            <person name="Calhoun S."/>
            <person name="Haridas S."/>
            <person name="Kuo A."/>
            <person name="Mondo S."/>
            <person name="Pangilinan J."/>
            <person name="Riley R."/>
            <person name="Labutti K."/>
            <person name="Andreopoulos B."/>
            <person name="Lipzen A."/>
            <person name="Chen C."/>
            <person name="Yanf M."/>
            <person name="Daum C."/>
            <person name="Ng V."/>
            <person name="Clum A."/>
            <person name="Steindorff A."/>
            <person name="Ohm R."/>
            <person name="Martin F."/>
            <person name="Silar P."/>
            <person name="Natvig D."/>
            <person name="Lalanne C."/>
            <person name="Gautier V."/>
            <person name="Ament-Velasquez S.L."/>
            <person name="Kruys A."/>
            <person name="Hutchinson M.I."/>
            <person name="Powell A.J."/>
            <person name="Barry K."/>
            <person name="Miller A.N."/>
            <person name="Grigoriev I.V."/>
            <person name="Debuchy R."/>
            <person name="Gladieux P."/>
            <person name="Thoren M.H."/>
            <person name="Johannesson H."/>
        </authorList>
    </citation>
    <scope>NUCLEOTIDE SEQUENCE</scope>
    <source>
        <strain evidence="1">SMH2532-1</strain>
    </source>
</reference>
<evidence type="ECO:0000313" key="1">
    <source>
        <dbReference type="EMBL" id="KAK0654954.1"/>
    </source>
</evidence>
<dbReference type="Proteomes" id="UP001174936">
    <property type="component" value="Unassembled WGS sequence"/>
</dbReference>
<dbReference type="Pfam" id="PF13289">
    <property type="entry name" value="SIR2_2"/>
    <property type="match status" value="1"/>
</dbReference>